<comment type="caution">
    <text evidence="1">The sequence shown here is derived from an EMBL/GenBank/DDBJ whole genome shotgun (WGS) entry which is preliminary data.</text>
</comment>
<dbReference type="PROSITE" id="PS51257">
    <property type="entry name" value="PROKAR_LIPOPROTEIN"/>
    <property type="match status" value="1"/>
</dbReference>
<evidence type="ECO:0000313" key="2">
    <source>
        <dbReference type="Proteomes" id="UP001184861"/>
    </source>
</evidence>
<dbReference type="AlphaFoldDB" id="A0AAE4C3X9"/>
<accession>A0AAE4C3X9</accession>
<name>A0AAE4C3X9_9FLAO</name>
<sequence>MKSAIYTIFFLTLLSCKKEKQISTDKVPTDSLTVQTKKKSDTVPTKPNKQVFNFVTDLCTSKGYFDANKYTEEEIKGAYTLWFDLRGIMLDTPSVFSLQDLTEIRRDNAKILAKLDKDFAEKKAFLEHLKVVNVPYWQNIKKLQYESLLQKYKMEKLRIAAYSDPSILLKSNTGNKCQNFTTALNSTDEQMFSEWKKLREQMSKMNADPERIINLFNEHLNSPDKKDYAAIDLITFGWGNCMNGEIQSPSHDGRMNQEFESLFIKIDADCDEP</sequence>
<dbReference type="Proteomes" id="UP001184861">
    <property type="component" value="Unassembled WGS sequence"/>
</dbReference>
<gene>
    <name evidence="1" type="ORF">J2787_004477</name>
</gene>
<reference evidence="1" key="1">
    <citation type="submission" date="2023-07" db="EMBL/GenBank/DDBJ databases">
        <title>Sorghum-associated microbial communities from plants grown in Nebraska, USA.</title>
        <authorList>
            <person name="Schachtman D."/>
        </authorList>
    </citation>
    <scope>NUCLEOTIDE SEQUENCE</scope>
    <source>
        <strain evidence="1">DS2360</strain>
    </source>
</reference>
<organism evidence="1 2">
    <name type="scientific">Chryseobacterium rhizosphaerae</name>
    <dbReference type="NCBI Taxonomy" id="395937"/>
    <lineage>
        <taxon>Bacteria</taxon>
        <taxon>Pseudomonadati</taxon>
        <taxon>Bacteroidota</taxon>
        <taxon>Flavobacteriia</taxon>
        <taxon>Flavobacteriales</taxon>
        <taxon>Weeksellaceae</taxon>
        <taxon>Chryseobacterium group</taxon>
        <taxon>Chryseobacterium</taxon>
    </lineage>
</organism>
<dbReference type="RefSeq" id="WP_309948228.1">
    <property type="nucleotide sequence ID" value="NZ_JAVDQY010000007.1"/>
</dbReference>
<proteinExistence type="predicted"/>
<protein>
    <submittedName>
        <fullName evidence="1">Uncharacterized protein</fullName>
    </submittedName>
</protein>
<dbReference type="EMBL" id="JAVDQY010000007">
    <property type="protein sequence ID" value="MDR6529036.1"/>
    <property type="molecule type" value="Genomic_DNA"/>
</dbReference>
<evidence type="ECO:0000313" key="1">
    <source>
        <dbReference type="EMBL" id="MDR6529036.1"/>
    </source>
</evidence>